<dbReference type="RefSeq" id="WP_205120967.1">
    <property type="nucleotide sequence ID" value="NZ_JAFBCM010000001.1"/>
</dbReference>
<keyword evidence="1" id="KW-1133">Transmembrane helix</keyword>
<gene>
    <name evidence="2" type="ORF">ACFOUW_23555</name>
</gene>
<keyword evidence="3" id="KW-1185">Reference proteome</keyword>
<evidence type="ECO:0000256" key="1">
    <source>
        <dbReference type="SAM" id="Phobius"/>
    </source>
</evidence>
<dbReference type="EMBL" id="JBHRZH010000021">
    <property type="protein sequence ID" value="MFC3763835.1"/>
    <property type="molecule type" value="Genomic_DNA"/>
</dbReference>
<feature type="transmembrane region" description="Helical" evidence="1">
    <location>
        <begin position="28"/>
        <end position="52"/>
    </location>
</feature>
<accession>A0ABV7YEU7</accession>
<evidence type="ECO:0000313" key="2">
    <source>
        <dbReference type="EMBL" id="MFC3763835.1"/>
    </source>
</evidence>
<organism evidence="2 3">
    <name type="scientific">Tenggerimyces flavus</name>
    <dbReference type="NCBI Taxonomy" id="1708749"/>
    <lineage>
        <taxon>Bacteria</taxon>
        <taxon>Bacillati</taxon>
        <taxon>Actinomycetota</taxon>
        <taxon>Actinomycetes</taxon>
        <taxon>Propionibacteriales</taxon>
        <taxon>Nocardioidaceae</taxon>
        <taxon>Tenggerimyces</taxon>
    </lineage>
</organism>
<evidence type="ECO:0000313" key="3">
    <source>
        <dbReference type="Proteomes" id="UP001595699"/>
    </source>
</evidence>
<protein>
    <submittedName>
        <fullName evidence="2">Uncharacterized protein</fullName>
    </submittedName>
</protein>
<proteinExistence type="predicted"/>
<reference evidence="3" key="1">
    <citation type="journal article" date="2019" name="Int. J. Syst. Evol. Microbiol.">
        <title>The Global Catalogue of Microorganisms (GCM) 10K type strain sequencing project: providing services to taxonomists for standard genome sequencing and annotation.</title>
        <authorList>
            <consortium name="The Broad Institute Genomics Platform"/>
            <consortium name="The Broad Institute Genome Sequencing Center for Infectious Disease"/>
            <person name="Wu L."/>
            <person name="Ma J."/>
        </authorList>
    </citation>
    <scope>NUCLEOTIDE SEQUENCE [LARGE SCALE GENOMIC DNA]</scope>
    <source>
        <strain evidence="3">CGMCC 4.7241</strain>
    </source>
</reference>
<keyword evidence="1" id="KW-0472">Membrane</keyword>
<sequence length="156" mass="17324">MTDKLLTEEPAAEPEAPRRVRTPRKSLVALRIVAVLHLLVFFLQPVLAGIYLNGDFDALGLHELNAQIVTLMVAAQLIVAIVYAAGGGGKLWPIWFSLGLALLEETQKGLGYERLVAFHVPFGILLLMAQLFFTYWTFGARAKVARVPKARKKRRS</sequence>
<name>A0ABV7YEU7_9ACTN</name>
<comment type="caution">
    <text evidence="2">The sequence shown here is derived from an EMBL/GenBank/DDBJ whole genome shotgun (WGS) entry which is preliminary data.</text>
</comment>
<keyword evidence="1" id="KW-0812">Transmembrane</keyword>
<feature type="transmembrane region" description="Helical" evidence="1">
    <location>
        <begin position="64"/>
        <end position="85"/>
    </location>
</feature>
<dbReference type="Proteomes" id="UP001595699">
    <property type="component" value="Unassembled WGS sequence"/>
</dbReference>
<feature type="transmembrane region" description="Helical" evidence="1">
    <location>
        <begin position="115"/>
        <end position="138"/>
    </location>
</feature>